<proteinExistence type="predicted"/>
<feature type="region of interest" description="Disordered" evidence="1">
    <location>
        <begin position="69"/>
        <end position="135"/>
    </location>
</feature>
<reference evidence="2 3" key="1">
    <citation type="submission" date="2013-11" db="EMBL/GenBank/DDBJ databases">
        <title>The Genome Sequence of Phytophthora parasitica CJ01A1.</title>
        <authorList>
            <consortium name="The Broad Institute Genomics Platform"/>
            <person name="Russ C."/>
            <person name="Tyler B."/>
            <person name="Panabieres F."/>
            <person name="Shan W."/>
            <person name="Tripathy S."/>
            <person name="Grunwald N."/>
            <person name="Machado M."/>
            <person name="Johnson C.S."/>
            <person name="Walker B."/>
            <person name="Young S.K."/>
            <person name="Zeng Q."/>
            <person name="Gargeya S."/>
            <person name="Fitzgerald M."/>
            <person name="Haas B."/>
            <person name="Abouelleil A."/>
            <person name="Allen A.W."/>
            <person name="Alvarado L."/>
            <person name="Arachchi H.M."/>
            <person name="Berlin A.M."/>
            <person name="Chapman S.B."/>
            <person name="Gainer-Dewar J."/>
            <person name="Goldberg J."/>
            <person name="Griggs A."/>
            <person name="Gujja S."/>
            <person name="Hansen M."/>
            <person name="Howarth C."/>
            <person name="Imamovic A."/>
            <person name="Ireland A."/>
            <person name="Larimer J."/>
            <person name="McCowan C."/>
            <person name="Murphy C."/>
            <person name="Pearson M."/>
            <person name="Poon T.W."/>
            <person name="Priest M."/>
            <person name="Roberts A."/>
            <person name="Saif S."/>
            <person name="Shea T."/>
            <person name="Sisk P."/>
            <person name="Sykes S."/>
            <person name="Wortman J."/>
            <person name="Nusbaum C."/>
            <person name="Birren B."/>
        </authorList>
    </citation>
    <scope>NUCLEOTIDE SEQUENCE [LARGE SCALE GENOMIC DNA]</scope>
    <source>
        <strain evidence="2 3">CJ01A1</strain>
    </source>
</reference>
<feature type="region of interest" description="Disordered" evidence="1">
    <location>
        <begin position="255"/>
        <end position="291"/>
    </location>
</feature>
<accession>W2WXG8</accession>
<evidence type="ECO:0000313" key="2">
    <source>
        <dbReference type="EMBL" id="ETP15032.1"/>
    </source>
</evidence>
<sequence length="291" mass="32015">MTVRSIVEMFESMAASTGADAPNHQHESPERGNVHGLVTYYDALAVVEETPIIQPTKVVRIVPAQPAMSEAEPQLKDVGHKGQEEQAQSEQEQDEPEQAEEELQEEMVYEQKQEASQPSNQDTSEVPAAPKSSPPRLVRDCSLLVSKLPQPKSREFHLAACSVRKLTLLGAQRSFTSTTSSNAISQPICVPPPTPISSRVRSPCTSYAAFVNRIENSTSRLLDFEKDERWLGQVETMKGRVEELKRRNQIALAKEVASTPRKSRSMSECSGVSTASTASMSSMDTPEISCQ</sequence>
<protein>
    <submittedName>
        <fullName evidence="2">Uncharacterized protein</fullName>
    </submittedName>
</protein>
<organism evidence="2 3">
    <name type="scientific">Phytophthora nicotianae CJ01A1</name>
    <dbReference type="NCBI Taxonomy" id="1317063"/>
    <lineage>
        <taxon>Eukaryota</taxon>
        <taxon>Sar</taxon>
        <taxon>Stramenopiles</taxon>
        <taxon>Oomycota</taxon>
        <taxon>Peronosporomycetes</taxon>
        <taxon>Peronosporales</taxon>
        <taxon>Peronosporaceae</taxon>
        <taxon>Phytophthora</taxon>
    </lineage>
</organism>
<feature type="compositionally biased region" description="Polar residues" evidence="1">
    <location>
        <begin position="114"/>
        <end position="124"/>
    </location>
</feature>
<feature type="compositionally biased region" description="Acidic residues" evidence="1">
    <location>
        <begin position="91"/>
        <end position="108"/>
    </location>
</feature>
<comment type="caution">
    <text evidence="2">The sequence shown here is derived from an EMBL/GenBank/DDBJ whole genome shotgun (WGS) entry which is preliminary data.</text>
</comment>
<gene>
    <name evidence="2" type="ORF">F441_10066</name>
</gene>
<dbReference type="OrthoDB" id="125397at2759"/>
<name>W2WXG8_PHYNI</name>
<dbReference type="EMBL" id="ANIX01001996">
    <property type="protein sequence ID" value="ETP15032.1"/>
    <property type="molecule type" value="Genomic_DNA"/>
</dbReference>
<dbReference type="Proteomes" id="UP000018958">
    <property type="component" value="Unassembled WGS sequence"/>
</dbReference>
<evidence type="ECO:0000256" key="1">
    <source>
        <dbReference type="SAM" id="MobiDB-lite"/>
    </source>
</evidence>
<feature type="compositionally biased region" description="Low complexity" evidence="1">
    <location>
        <begin position="273"/>
        <end position="283"/>
    </location>
</feature>
<dbReference type="AlphaFoldDB" id="W2WXG8"/>
<evidence type="ECO:0000313" key="3">
    <source>
        <dbReference type="Proteomes" id="UP000018958"/>
    </source>
</evidence>
<feature type="compositionally biased region" description="Basic and acidic residues" evidence="1">
    <location>
        <begin position="73"/>
        <end position="84"/>
    </location>
</feature>